<reference evidence="1" key="1">
    <citation type="submission" date="2021-10" db="EMBL/GenBank/DDBJ databases">
        <authorList>
            <person name="Piombo E."/>
        </authorList>
    </citation>
    <scope>NUCLEOTIDE SEQUENCE</scope>
</reference>
<dbReference type="InterPro" id="IPR022085">
    <property type="entry name" value="OpdG"/>
</dbReference>
<dbReference type="OrthoDB" id="3350591at2759"/>
<accession>A0A9N9VFA2</accession>
<sequence>MAEEGTAIPLVMPITPYDDLHVDFNPESQIITEMMTSDEISSAITVDKIVTLTCTLAATSSGSDLDQHALNVSHTLLAIAMRVPHDKQSKLVDFCFRLRLHTTPDPINGGALSSLGQDEDLWSKWPHLEHVVKEYEWSTSVYESELSDNQIYQNYTAWRAQLYELGFFIRAEEADYTYIHLTWVLGRNYDHLKRRQSVRLMCMWFIYAPNKICLDVPFLQGSPLLSQLFGGHFWQSWRDFFKGCQELQGLGSQDLLDEDTQELIRRALENMEEVEAEHAISSGELSITQRATD</sequence>
<gene>
    <name evidence="1" type="ORF">CRHIZ90672A_00004171</name>
</gene>
<dbReference type="Pfam" id="PF12311">
    <property type="entry name" value="DUF3632"/>
    <property type="match status" value="1"/>
</dbReference>
<evidence type="ECO:0000313" key="2">
    <source>
        <dbReference type="Proteomes" id="UP000696573"/>
    </source>
</evidence>
<protein>
    <submittedName>
        <fullName evidence="1">Uncharacterized protein</fullName>
    </submittedName>
</protein>
<name>A0A9N9VFA2_9HYPO</name>
<dbReference type="EMBL" id="CABFNQ020000676">
    <property type="protein sequence ID" value="CAH0022362.1"/>
    <property type="molecule type" value="Genomic_DNA"/>
</dbReference>
<comment type="caution">
    <text evidence="1">The sequence shown here is derived from an EMBL/GenBank/DDBJ whole genome shotgun (WGS) entry which is preliminary data.</text>
</comment>
<evidence type="ECO:0000313" key="1">
    <source>
        <dbReference type="EMBL" id="CAH0022362.1"/>
    </source>
</evidence>
<keyword evidence="2" id="KW-1185">Reference proteome</keyword>
<proteinExistence type="predicted"/>
<organism evidence="1 2">
    <name type="scientific">Clonostachys rhizophaga</name>
    <dbReference type="NCBI Taxonomy" id="160324"/>
    <lineage>
        <taxon>Eukaryota</taxon>
        <taxon>Fungi</taxon>
        <taxon>Dikarya</taxon>
        <taxon>Ascomycota</taxon>
        <taxon>Pezizomycotina</taxon>
        <taxon>Sordariomycetes</taxon>
        <taxon>Hypocreomycetidae</taxon>
        <taxon>Hypocreales</taxon>
        <taxon>Bionectriaceae</taxon>
        <taxon>Clonostachys</taxon>
    </lineage>
</organism>
<dbReference type="AlphaFoldDB" id="A0A9N9VFA2"/>
<dbReference type="Proteomes" id="UP000696573">
    <property type="component" value="Unassembled WGS sequence"/>
</dbReference>